<dbReference type="RefSeq" id="WP_271010706.1">
    <property type="nucleotide sequence ID" value="NZ_JAQIFT010000003.1"/>
</dbReference>
<proteinExistence type="predicted"/>
<keyword evidence="2" id="KW-1185">Reference proteome</keyword>
<name>A0AA42DJ92_9FIRM</name>
<evidence type="ECO:0000313" key="2">
    <source>
        <dbReference type="Proteomes" id="UP001169242"/>
    </source>
</evidence>
<reference evidence="1" key="1">
    <citation type="journal article" date="2023" name="Int. J. Syst. Evol. Microbiol.">
        <title>&lt;i&gt;Holtiella tumoricola&lt;/i&gt; gen. nov. sp. nov., isolated from a human clinical sample.</title>
        <authorList>
            <person name="Allen-Vercoe E."/>
            <person name="Daigneault M.C."/>
            <person name="Vancuren S.J."/>
            <person name="Cochrane K."/>
            <person name="O'Neal L.L."/>
            <person name="Sankaranarayanan K."/>
            <person name="Lawson P.A."/>
        </authorList>
    </citation>
    <scope>NUCLEOTIDE SEQUENCE</scope>
    <source>
        <strain evidence="1">CC70A</strain>
    </source>
</reference>
<comment type="caution">
    <text evidence="1">The sequence shown here is derived from an EMBL/GenBank/DDBJ whole genome shotgun (WGS) entry which is preliminary data.</text>
</comment>
<dbReference type="Proteomes" id="UP001169242">
    <property type="component" value="Unassembled WGS sequence"/>
</dbReference>
<protein>
    <submittedName>
        <fullName evidence="1">Uncharacterized protein</fullName>
    </submittedName>
</protein>
<accession>A0AA42DJ92</accession>
<evidence type="ECO:0000313" key="1">
    <source>
        <dbReference type="EMBL" id="MDA3729940.1"/>
    </source>
</evidence>
<organism evidence="1 2">
    <name type="scientific">Holtiella tumoricola</name>
    <dbReference type="NCBI Taxonomy" id="3018743"/>
    <lineage>
        <taxon>Bacteria</taxon>
        <taxon>Bacillati</taxon>
        <taxon>Bacillota</taxon>
        <taxon>Clostridia</taxon>
        <taxon>Lachnospirales</taxon>
        <taxon>Cellulosilyticaceae</taxon>
        <taxon>Holtiella</taxon>
    </lineage>
</organism>
<gene>
    <name evidence="1" type="ORF">PBV87_00235</name>
</gene>
<sequence length="58" mass="6810">MIRFSGNKEESKECIGIIGEIYYRKNEDSKKEKFKIVNIDDSITTQSKCQNNKAKYMN</sequence>
<dbReference type="AlphaFoldDB" id="A0AA42DJ92"/>
<dbReference type="EMBL" id="JAQIFT010000003">
    <property type="protein sequence ID" value="MDA3729940.1"/>
    <property type="molecule type" value="Genomic_DNA"/>
</dbReference>